<name>A0A5D0QZG6_9FLAO</name>
<feature type="transmembrane region" description="Helical" evidence="1">
    <location>
        <begin position="31"/>
        <end position="48"/>
    </location>
</feature>
<dbReference type="EMBL" id="VSKK01000006">
    <property type="protein sequence ID" value="TYB74051.1"/>
    <property type="molecule type" value="Genomic_DNA"/>
</dbReference>
<keyword evidence="3" id="KW-1185">Reference proteome</keyword>
<accession>A0A5D0QZG6</accession>
<dbReference type="OrthoDB" id="1082986at2"/>
<dbReference type="AlphaFoldDB" id="A0A5D0QZG6"/>
<gene>
    <name evidence="2" type="ORF">ES674_14970</name>
</gene>
<keyword evidence="1" id="KW-0812">Transmembrane</keyword>
<keyword evidence="1" id="KW-1133">Transmembrane helix</keyword>
<feature type="transmembrane region" description="Helical" evidence="1">
    <location>
        <begin position="7"/>
        <end position="25"/>
    </location>
</feature>
<dbReference type="RefSeq" id="WP_148405376.1">
    <property type="nucleotide sequence ID" value="NZ_VSKK01000006.1"/>
</dbReference>
<protein>
    <submittedName>
        <fullName evidence="2">Uncharacterized protein</fullName>
    </submittedName>
</protein>
<feature type="transmembrane region" description="Helical" evidence="1">
    <location>
        <begin position="55"/>
        <end position="72"/>
    </location>
</feature>
<dbReference type="Proteomes" id="UP000323720">
    <property type="component" value="Unassembled WGS sequence"/>
</dbReference>
<organism evidence="2 3">
    <name type="scientific">Bizionia myxarmorum</name>
    <dbReference type="NCBI Taxonomy" id="291186"/>
    <lineage>
        <taxon>Bacteria</taxon>
        <taxon>Pseudomonadati</taxon>
        <taxon>Bacteroidota</taxon>
        <taxon>Flavobacteriia</taxon>
        <taxon>Flavobacteriales</taxon>
        <taxon>Flavobacteriaceae</taxon>
        <taxon>Bizionia</taxon>
    </lineage>
</organism>
<keyword evidence="1" id="KW-0472">Membrane</keyword>
<sequence length="104" mass="12083">MTKPQIKLVKVVLAVLLFLCLLDMPYGYYQFLRFVSFAVFGILAYQAYEKENKTEVILYLVLALLFQPFIKIALGRTIWNVVDVVVGFWLLYDVLIKQKGKSLE</sequence>
<dbReference type="Pfam" id="PF20619">
    <property type="entry name" value="DUF6804"/>
    <property type="match status" value="1"/>
</dbReference>
<proteinExistence type="predicted"/>
<comment type="caution">
    <text evidence="2">The sequence shown here is derived from an EMBL/GenBank/DDBJ whole genome shotgun (WGS) entry which is preliminary data.</text>
</comment>
<evidence type="ECO:0000313" key="2">
    <source>
        <dbReference type="EMBL" id="TYB74051.1"/>
    </source>
</evidence>
<evidence type="ECO:0000256" key="1">
    <source>
        <dbReference type="SAM" id="Phobius"/>
    </source>
</evidence>
<evidence type="ECO:0000313" key="3">
    <source>
        <dbReference type="Proteomes" id="UP000323720"/>
    </source>
</evidence>
<dbReference type="InterPro" id="IPR046548">
    <property type="entry name" value="DUF6804"/>
</dbReference>
<reference evidence="2 3" key="1">
    <citation type="submission" date="2019-08" db="EMBL/GenBank/DDBJ databases">
        <title>Genomes of Antarctic Bizionia species.</title>
        <authorList>
            <person name="Bowman J.P."/>
        </authorList>
    </citation>
    <scope>NUCLEOTIDE SEQUENCE [LARGE SCALE GENOMIC DNA]</scope>
    <source>
        <strain evidence="2 3">ADA-4</strain>
    </source>
</reference>